<proteinExistence type="predicted"/>
<dbReference type="AlphaFoldDB" id="A0A0N4WJI3"/>
<evidence type="ECO:0000313" key="3">
    <source>
        <dbReference type="WBParaSite" id="HPLM_0001117401-mRNA-1"/>
    </source>
</evidence>
<dbReference type="EMBL" id="UZAF01017483">
    <property type="protein sequence ID" value="VDO42122.1"/>
    <property type="molecule type" value="Genomic_DNA"/>
</dbReference>
<dbReference type="OrthoDB" id="5871832at2759"/>
<accession>A0A0N4WJI3</accession>
<dbReference type="WBParaSite" id="HPLM_0001117401-mRNA-1">
    <property type="protein sequence ID" value="HPLM_0001117401-mRNA-1"/>
    <property type="gene ID" value="HPLM_0001117401"/>
</dbReference>
<evidence type="ECO:0000313" key="1">
    <source>
        <dbReference type="EMBL" id="VDO42122.1"/>
    </source>
</evidence>
<organism evidence="3">
    <name type="scientific">Haemonchus placei</name>
    <name type="common">Barber's pole worm</name>
    <dbReference type="NCBI Taxonomy" id="6290"/>
    <lineage>
        <taxon>Eukaryota</taxon>
        <taxon>Metazoa</taxon>
        <taxon>Ecdysozoa</taxon>
        <taxon>Nematoda</taxon>
        <taxon>Chromadorea</taxon>
        <taxon>Rhabditida</taxon>
        <taxon>Rhabditina</taxon>
        <taxon>Rhabditomorpha</taxon>
        <taxon>Strongyloidea</taxon>
        <taxon>Trichostrongylidae</taxon>
        <taxon>Haemonchus</taxon>
    </lineage>
</organism>
<gene>
    <name evidence="1" type="ORF">HPLM_LOCUS11166</name>
</gene>
<keyword evidence="2" id="KW-1185">Reference proteome</keyword>
<dbReference type="Proteomes" id="UP000268014">
    <property type="component" value="Unassembled WGS sequence"/>
</dbReference>
<reference evidence="1 2" key="2">
    <citation type="submission" date="2018-11" db="EMBL/GenBank/DDBJ databases">
        <authorList>
            <consortium name="Pathogen Informatics"/>
        </authorList>
    </citation>
    <scope>NUCLEOTIDE SEQUENCE [LARGE SCALE GENOMIC DNA]</scope>
    <source>
        <strain evidence="1 2">MHpl1</strain>
    </source>
</reference>
<reference evidence="3" key="1">
    <citation type="submission" date="2017-02" db="UniProtKB">
        <authorList>
            <consortium name="WormBaseParasite"/>
        </authorList>
    </citation>
    <scope>IDENTIFICATION</scope>
</reference>
<sequence>MAAKAGSGICEASSPMMILQLASNSWKRPPGRVDLSSDDVVIQSMAGNRTRIMSPTAYSVASEFSSSAILNSSRSSSVRLTVSALLKSSRSISRRPWAYALRRSSSLGPNASGKLVRRPWRML</sequence>
<name>A0A0N4WJI3_HAEPC</name>
<protein>
    <submittedName>
        <fullName evidence="1 3">Uncharacterized protein</fullName>
    </submittedName>
</protein>
<evidence type="ECO:0000313" key="2">
    <source>
        <dbReference type="Proteomes" id="UP000268014"/>
    </source>
</evidence>